<feature type="signal peptide" evidence="1">
    <location>
        <begin position="1"/>
        <end position="21"/>
    </location>
</feature>
<protein>
    <submittedName>
        <fullName evidence="3">BON domain-containing protein</fullName>
    </submittedName>
</protein>
<name>A0ABT8DRH5_9BURK</name>
<proteinExistence type="predicted"/>
<dbReference type="Gene3D" id="3.30.1340.30">
    <property type="match status" value="1"/>
</dbReference>
<keyword evidence="1" id="KW-0732">Signal</keyword>
<dbReference type="InterPro" id="IPR051686">
    <property type="entry name" value="Lipoprotein_DolP"/>
</dbReference>
<feature type="domain" description="BON" evidence="2">
    <location>
        <begin position="61"/>
        <end position="129"/>
    </location>
</feature>
<dbReference type="PANTHER" id="PTHR34606:SF15">
    <property type="entry name" value="BON DOMAIN-CONTAINING PROTEIN"/>
    <property type="match status" value="1"/>
</dbReference>
<feature type="chain" id="PRO_5046354556" evidence="1">
    <location>
        <begin position="22"/>
        <end position="129"/>
    </location>
</feature>
<evidence type="ECO:0000259" key="2">
    <source>
        <dbReference type="PROSITE" id="PS50914"/>
    </source>
</evidence>
<dbReference type="InterPro" id="IPR014004">
    <property type="entry name" value="Transpt-assoc_nodulatn_dom_bac"/>
</dbReference>
<dbReference type="SMART" id="SM00749">
    <property type="entry name" value="BON"/>
    <property type="match status" value="1"/>
</dbReference>
<sequence length="129" mass="13057">MKRQDRSVSRSTALIAAAALAGLALVGCDRPNDPQAGVGNRVDAAVDKAQQGANKVAASTEDAAITAKVKAELAKDPSLSALRINVDTQDGLVSLSGSAPDASAREHATRVAAAVKGVLSVDNRLVVNS</sequence>
<organism evidence="3 4">
    <name type="scientific">Roseateles violae</name>
    <dbReference type="NCBI Taxonomy" id="3058042"/>
    <lineage>
        <taxon>Bacteria</taxon>
        <taxon>Pseudomonadati</taxon>
        <taxon>Pseudomonadota</taxon>
        <taxon>Betaproteobacteria</taxon>
        <taxon>Burkholderiales</taxon>
        <taxon>Sphaerotilaceae</taxon>
        <taxon>Roseateles</taxon>
    </lineage>
</organism>
<dbReference type="EMBL" id="JAUHHC010000002">
    <property type="protein sequence ID" value="MDN3920648.1"/>
    <property type="molecule type" value="Genomic_DNA"/>
</dbReference>
<reference evidence="3 4" key="1">
    <citation type="submission" date="2023-06" db="EMBL/GenBank/DDBJ databases">
        <title>Pelomonas sp. PFR6 16S ribosomal RNA gene Genome sequencing and assembly.</title>
        <authorList>
            <person name="Woo H."/>
        </authorList>
    </citation>
    <scope>NUCLEOTIDE SEQUENCE [LARGE SCALE GENOMIC DNA]</scope>
    <source>
        <strain evidence="3 4">PFR6</strain>
    </source>
</reference>
<dbReference type="PROSITE" id="PS50914">
    <property type="entry name" value="BON"/>
    <property type="match status" value="1"/>
</dbReference>
<dbReference type="PANTHER" id="PTHR34606">
    <property type="entry name" value="BON DOMAIN-CONTAINING PROTEIN"/>
    <property type="match status" value="1"/>
</dbReference>
<dbReference type="InterPro" id="IPR007055">
    <property type="entry name" value="BON_dom"/>
</dbReference>
<evidence type="ECO:0000313" key="4">
    <source>
        <dbReference type="Proteomes" id="UP001228044"/>
    </source>
</evidence>
<dbReference type="Pfam" id="PF04972">
    <property type="entry name" value="BON"/>
    <property type="match status" value="1"/>
</dbReference>
<dbReference type="PROSITE" id="PS51257">
    <property type="entry name" value="PROKAR_LIPOPROTEIN"/>
    <property type="match status" value="1"/>
</dbReference>
<accession>A0ABT8DRH5</accession>
<evidence type="ECO:0000256" key="1">
    <source>
        <dbReference type="SAM" id="SignalP"/>
    </source>
</evidence>
<evidence type="ECO:0000313" key="3">
    <source>
        <dbReference type="EMBL" id="MDN3920648.1"/>
    </source>
</evidence>
<keyword evidence="4" id="KW-1185">Reference proteome</keyword>
<gene>
    <name evidence="3" type="ORF">QWJ38_10190</name>
</gene>
<dbReference type="RefSeq" id="WP_290358934.1">
    <property type="nucleotide sequence ID" value="NZ_JAUHHC010000002.1"/>
</dbReference>
<comment type="caution">
    <text evidence="3">The sequence shown here is derived from an EMBL/GenBank/DDBJ whole genome shotgun (WGS) entry which is preliminary data.</text>
</comment>
<dbReference type="Proteomes" id="UP001228044">
    <property type="component" value="Unassembled WGS sequence"/>
</dbReference>